<keyword evidence="2" id="KW-0680">Restriction system</keyword>
<gene>
    <name evidence="5" type="ORF">CATMQ487_22760</name>
</gene>
<reference evidence="5" key="1">
    <citation type="submission" date="2022-04" db="EMBL/GenBank/DDBJ databases">
        <title>Whole genome sequence of Sphaerotilus sp. FB-5.</title>
        <authorList>
            <person name="Takeda M."/>
            <person name="Narihara S."/>
            <person name="Akimoto M."/>
            <person name="Akimoto R."/>
            <person name="Nishiyashiki S."/>
            <person name="Murakami T."/>
        </authorList>
    </citation>
    <scope>NUCLEOTIDE SEQUENCE</scope>
    <source>
        <strain evidence="5">FB-5</strain>
    </source>
</reference>
<dbReference type="SUPFAM" id="SSF116734">
    <property type="entry name" value="DNA methylase specificity domain"/>
    <property type="match status" value="2"/>
</dbReference>
<organism evidence="5 6">
    <name type="scientific">Sphaerotilus microaerophilus</name>
    <dbReference type="NCBI Taxonomy" id="2914710"/>
    <lineage>
        <taxon>Bacteria</taxon>
        <taxon>Pseudomonadati</taxon>
        <taxon>Pseudomonadota</taxon>
        <taxon>Betaproteobacteria</taxon>
        <taxon>Burkholderiales</taxon>
        <taxon>Sphaerotilaceae</taxon>
        <taxon>Sphaerotilus</taxon>
    </lineage>
</organism>
<keyword evidence="6" id="KW-1185">Reference proteome</keyword>
<protein>
    <submittedName>
        <fullName evidence="5">Type I restriction enzyme specificity protein</fullName>
    </submittedName>
</protein>
<dbReference type="Proteomes" id="UP001057498">
    <property type="component" value="Chromosome"/>
</dbReference>
<dbReference type="CDD" id="cd17261">
    <property type="entry name" value="RMtype1_S_EcoKI-TRD2-CR2_like"/>
    <property type="match status" value="1"/>
</dbReference>
<evidence type="ECO:0000313" key="6">
    <source>
        <dbReference type="Proteomes" id="UP001057498"/>
    </source>
</evidence>
<evidence type="ECO:0000256" key="3">
    <source>
        <dbReference type="ARBA" id="ARBA00023125"/>
    </source>
</evidence>
<dbReference type="Pfam" id="PF01420">
    <property type="entry name" value="Methylase_S"/>
    <property type="match status" value="1"/>
</dbReference>
<evidence type="ECO:0000256" key="2">
    <source>
        <dbReference type="ARBA" id="ARBA00022747"/>
    </source>
</evidence>
<keyword evidence="3" id="KW-0238">DNA-binding</keyword>
<feature type="domain" description="Type I restriction modification DNA specificity" evidence="4">
    <location>
        <begin position="307"/>
        <end position="410"/>
    </location>
</feature>
<dbReference type="InterPro" id="IPR000055">
    <property type="entry name" value="Restrct_endonuc_typeI_TRD"/>
</dbReference>
<dbReference type="Gene3D" id="1.10.287.1120">
    <property type="entry name" value="Bipartite methylase S protein"/>
    <property type="match status" value="1"/>
</dbReference>
<dbReference type="Gene3D" id="3.90.220.20">
    <property type="entry name" value="DNA methylase specificity domains"/>
    <property type="match status" value="2"/>
</dbReference>
<dbReference type="InterPro" id="IPR044946">
    <property type="entry name" value="Restrct_endonuc_typeI_TRD_sf"/>
</dbReference>
<evidence type="ECO:0000259" key="4">
    <source>
        <dbReference type="Pfam" id="PF01420"/>
    </source>
</evidence>
<evidence type="ECO:0000256" key="1">
    <source>
        <dbReference type="ARBA" id="ARBA00010923"/>
    </source>
</evidence>
<comment type="similarity">
    <text evidence="1">Belongs to the type-I restriction system S methylase family.</text>
</comment>
<dbReference type="InterPro" id="IPR051212">
    <property type="entry name" value="Type-I_RE_S_subunit"/>
</dbReference>
<dbReference type="EMBL" id="AP025730">
    <property type="protein sequence ID" value="BDI05306.1"/>
    <property type="molecule type" value="Genomic_DNA"/>
</dbReference>
<dbReference type="PANTHER" id="PTHR43140">
    <property type="entry name" value="TYPE-1 RESTRICTION ENZYME ECOKI SPECIFICITY PROTEIN"/>
    <property type="match status" value="1"/>
</dbReference>
<name>A0ABM7YLI5_9BURK</name>
<proteinExistence type="inferred from homology"/>
<evidence type="ECO:0000313" key="5">
    <source>
        <dbReference type="EMBL" id="BDI05306.1"/>
    </source>
</evidence>
<dbReference type="PANTHER" id="PTHR43140:SF1">
    <property type="entry name" value="TYPE I RESTRICTION ENZYME ECOKI SPECIFICITY SUBUNIT"/>
    <property type="match status" value="1"/>
</dbReference>
<accession>A0ABM7YLI5</accession>
<dbReference type="RefSeq" id="WP_251973350.1">
    <property type="nucleotide sequence ID" value="NZ_AP025730.1"/>
</dbReference>
<sequence>MSFPRYQDYKPSGVEWLGEVPAHWNVTRIKHVVRSLEQGWSPQCEGFPVESDHEWGVLKVGCVNGGVFNAAENKALPAEMEPIPELGIRLGDLLISRANTRELVGSAAVARRDYANLLLCDKLYRLRVEEAACVPEFLGYYLGTGISRGAIEVAATGASSSMVNIGQSTILEMSAPVPTVPDQRQIVEFLDRETNKIDALVAEQEKLIALLAEKRQATISHAVTRGLNPNAPMKVSGVDWLGEVPAHWSLPPLYLRYEAALGKMLDTSRITGQHLVPYLRNVDVQWDAINVADLPQMDIESSELTRYTVREGDLLVCEGGEVGRAAVVVDAGGTLGYQKALHRLRALTADEVPRFMYYTLRFASKVGAFSGEGQSTIAHLTGEQLRKYRFPKPPIEEQCQIVTFLDTETTKLDALDIEAERAIRLLKARRAALIAAAVTGQIDVRTHSQEPATETA</sequence>